<dbReference type="InterPro" id="IPR021899">
    <property type="entry name" value="DUF3511"/>
</dbReference>
<evidence type="ECO:0000256" key="1">
    <source>
        <dbReference type="SAM" id="MobiDB-lite"/>
    </source>
</evidence>
<dbReference type="EMBL" id="JXTB01000119">
    <property type="protein sequence ID" value="PON61669.1"/>
    <property type="molecule type" value="Genomic_DNA"/>
</dbReference>
<dbReference type="STRING" id="3476.A0A2P5CKW8"/>
<evidence type="ECO:0000313" key="3">
    <source>
        <dbReference type="Proteomes" id="UP000237105"/>
    </source>
</evidence>
<evidence type="ECO:0000313" key="2">
    <source>
        <dbReference type="EMBL" id="PON61669.1"/>
    </source>
</evidence>
<dbReference type="OrthoDB" id="660385at2759"/>
<sequence>MDGYGSGSGSRYGTVERRHDIVSGKSYGTSQAHSPDPSPIPARASRSDLKPWSFSDPEAKRKKRIYKYKVYTVEGKVKASLRKGLRWIKNKCSEIVRGY</sequence>
<comment type="caution">
    <text evidence="2">The sequence shown here is derived from an EMBL/GenBank/DDBJ whole genome shotgun (WGS) entry which is preliminary data.</text>
</comment>
<evidence type="ECO:0008006" key="4">
    <source>
        <dbReference type="Google" id="ProtNLM"/>
    </source>
</evidence>
<organism evidence="2 3">
    <name type="scientific">Parasponia andersonii</name>
    <name type="common">Sponia andersonii</name>
    <dbReference type="NCBI Taxonomy" id="3476"/>
    <lineage>
        <taxon>Eukaryota</taxon>
        <taxon>Viridiplantae</taxon>
        <taxon>Streptophyta</taxon>
        <taxon>Embryophyta</taxon>
        <taxon>Tracheophyta</taxon>
        <taxon>Spermatophyta</taxon>
        <taxon>Magnoliopsida</taxon>
        <taxon>eudicotyledons</taxon>
        <taxon>Gunneridae</taxon>
        <taxon>Pentapetalae</taxon>
        <taxon>rosids</taxon>
        <taxon>fabids</taxon>
        <taxon>Rosales</taxon>
        <taxon>Cannabaceae</taxon>
        <taxon>Parasponia</taxon>
    </lineage>
</organism>
<reference evidence="3" key="1">
    <citation type="submission" date="2016-06" db="EMBL/GenBank/DDBJ databases">
        <title>Parallel loss of symbiosis genes in relatives of nitrogen-fixing non-legume Parasponia.</title>
        <authorList>
            <person name="Van Velzen R."/>
            <person name="Holmer R."/>
            <person name="Bu F."/>
            <person name="Rutten L."/>
            <person name="Van Zeijl A."/>
            <person name="Liu W."/>
            <person name="Santuari L."/>
            <person name="Cao Q."/>
            <person name="Sharma T."/>
            <person name="Shen D."/>
            <person name="Roswanjaya Y."/>
            <person name="Wardhani T."/>
            <person name="Kalhor M.S."/>
            <person name="Jansen J."/>
            <person name="Van den Hoogen J."/>
            <person name="Gungor B."/>
            <person name="Hartog M."/>
            <person name="Hontelez J."/>
            <person name="Verver J."/>
            <person name="Yang W.-C."/>
            <person name="Schijlen E."/>
            <person name="Repin R."/>
            <person name="Schilthuizen M."/>
            <person name="Schranz E."/>
            <person name="Heidstra R."/>
            <person name="Miyata K."/>
            <person name="Fedorova E."/>
            <person name="Kohlen W."/>
            <person name="Bisseling T."/>
            <person name="Smit S."/>
            <person name="Geurts R."/>
        </authorList>
    </citation>
    <scope>NUCLEOTIDE SEQUENCE [LARGE SCALE GENOMIC DNA]</scope>
    <source>
        <strain evidence="3">cv. WU1-14</strain>
    </source>
</reference>
<proteinExistence type="predicted"/>
<dbReference type="AlphaFoldDB" id="A0A2P5CKW8"/>
<keyword evidence="3" id="KW-1185">Reference proteome</keyword>
<dbReference type="Pfam" id="PF12023">
    <property type="entry name" value="DUF3511"/>
    <property type="match status" value="1"/>
</dbReference>
<dbReference type="PANTHER" id="PTHR33193">
    <property type="entry name" value="DOMAIN PROTEIN, PUTATIVE (DUF3511)-RELATED"/>
    <property type="match status" value="1"/>
</dbReference>
<protein>
    <recommendedName>
        <fullName evidence="4">DUF3511 domain protein</fullName>
    </recommendedName>
</protein>
<dbReference type="Proteomes" id="UP000237105">
    <property type="component" value="Unassembled WGS sequence"/>
</dbReference>
<feature type="compositionally biased region" description="Gly residues" evidence="1">
    <location>
        <begin position="1"/>
        <end position="10"/>
    </location>
</feature>
<gene>
    <name evidence="2" type="ORF">PanWU01x14_143280</name>
</gene>
<dbReference type="PANTHER" id="PTHR33193:SF13">
    <property type="entry name" value="EXPRESSED PROTEIN"/>
    <property type="match status" value="1"/>
</dbReference>
<name>A0A2P5CKW8_PARAD</name>
<feature type="region of interest" description="Disordered" evidence="1">
    <location>
        <begin position="1"/>
        <end position="55"/>
    </location>
</feature>
<accession>A0A2P5CKW8</accession>